<dbReference type="InterPro" id="IPR012640">
    <property type="entry name" value="Membr_lipoprot_lipid_attach_CS"/>
</dbReference>
<dbReference type="Pfam" id="PF08139">
    <property type="entry name" value="LPAM_1"/>
    <property type="match status" value="1"/>
</dbReference>
<evidence type="ECO:0000256" key="1">
    <source>
        <dbReference type="ARBA" id="ARBA00022729"/>
    </source>
</evidence>
<gene>
    <name evidence="3" type="ORF">K8V56_21200</name>
</gene>
<evidence type="ECO:0000313" key="4">
    <source>
        <dbReference type="Proteomes" id="UP000698173"/>
    </source>
</evidence>
<proteinExistence type="predicted"/>
<keyword evidence="1 2" id="KW-0732">Signal</keyword>
<reference evidence="3" key="1">
    <citation type="journal article" date="2021" name="PeerJ">
        <title>Extensive microbial diversity within the chicken gut microbiome revealed by metagenomics and culture.</title>
        <authorList>
            <person name="Gilroy R."/>
            <person name="Ravi A."/>
            <person name="Getino M."/>
            <person name="Pursley I."/>
            <person name="Horton D.L."/>
            <person name="Alikhan N.F."/>
            <person name="Baker D."/>
            <person name="Gharbi K."/>
            <person name="Hall N."/>
            <person name="Watson M."/>
            <person name="Adriaenssens E.M."/>
            <person name="Foster-Nyarko E."/>
            <person name="Jarju S."/>
            <person name="Secka A."/>
            <person name="Antonio M."/>
            <person name="Oren A."/>
            <person name="Chaudhuri R.R."/>
            <person name="La Ragione R."/>
            <person name="Hildebrand F."/>
            <person name="Pallen M.J."/>
        </authorList>
    </citation>
    <scope>NUCLEOTIDE SEQUENCE</scope>
    <source>
        <strain evidence="3">CHK171-7178</strain>
    </source>
</reference>
<evidence type="ECO:0000313" key="3">
    <source>
        <dbReference type="EMBL" id="HJF34289.1"/>
    </source>
</evidence>
<accession>A0A921KGH2</accession>
<feature type="signal peptide" evidence="2">
    <location>
        <begin position="1"/>
        <end position="24"/>
    </location>
</feature>
<feature type="chain" id="PRO_5038701238" evidence="2">
    <location>
        <begin position="25"/>
        <end position="139"/>
    </location>
</feature>
<evidence type="ECO:0000256" key="2">
    <source>
        <dbReference type="SAM" id="SignalP"/>
    </source>
</evidence>
<dbReference type="EMBL" id="DYWT01000318">
    <property type="protein sequence ID" value="HJF34289.1"/>
    <property type="molecule type" value="Genomic_DNA"/>
</dbReference>
<protein>
    <submittedName>
        <fullName evidence="3">Lipoprotein</fullName>
    </submittedName>
</protein>
<dbReference type="AlphaFoldDB" id="A0A921KGH2"/>
<dbReference type="Proteomes" id="UP000698173">
    <property type="component" value="Unassembled WGS sequence"/>
</dbReference>
<name>A0A921KGH2_SPOPS</name>
<keyword evidence="3" id="KW-0449">Lipoprotein</keyword>
<comment type="caution">
    <text evidence="3">The sequence shown here is derived from an EMBL/GenBank/DDBJ whole genome shotgun (WGS) entry which is preliminary data.</text>
</comment>
<dbReference type="PROSITE" id="PS51257">
    <property type="entry name" value="PROKAR_LIPOPROTEIN"/>
    <property type="match status" value="1"/>
</dbReference>
<reference evidence="3" key="2">
    <citation type="submission" date="2021-09" db="EMBL/GenBank/DDBJ databases">
        <authorList>
            <person name="Gilroy R."/>
        </authorList>
    </citation>
    <scope>NUCLEOTIDE SEQUENCE</scope>
    <source>
        <strain evidence="3">CHK171-7178</strain>
    </source>
</reference>
<organism evidence="3 4">
    <name type="scientific">Sporosarcina psychrophila</name>
    <name type="common">Bacillus psychrophilus</name>
    <dbReference type="NCBI Taxonomy" id="1476"/>
    <lineage>
        <taxon>Bacteria</taxon>
        <taxon>Bacillati</taxon>
        <taxon>Bacillota</taxon>
        <taxon>Bacilli</taxon>
        <taxon>Bacillales</taxon>
        <taxon>Caryophanaceae</taxon>
        <taxon>Sporosarcina</taxon>
    </lineage>
</organism>
<sequence>MKKRLLLIGIILVVTGCSSSFTFSEINAESVNNNVQEFISNIEVENGIYLYLDGKKAAYIFLNGIYVAQGSDAIYFSDFNVNSQRDTLNIFFNQEYDSDYSNANLNYQVLYEIKTGKVYDSINIFCNGKPTSFDIIAGN</sequence>